<accession>U4LCA9</accession>
<dbReference type="Proteomes" id="UP000018144">
    <property type="component" value="Unassembled WGS sequence"/>
</dbReference>
<reference evidence="1 2" key="1">
    <citation type="journal article" date="2013" name="PLoS Genet.">
        <title>The genome and development-dependent transcriptomes of Pyronema confluens: a window into fungal evolution.</title>
        <authorList>
            <person name="Traeger S."/>
            <person name="Altegoer F."/>
            <person name="Freitag M."/>
            <person name="Gabaldon T."/>
            <person name="Kempken F."/>
            <person name="Kumar A."/>
            <person name="Marcet-Houben M."/>
            <person name="Poggeler S."/>
            <person name="Stajich J.E."/>
            <person name="Nowrousian M."/>
        </authorList>
    </citation>
    <scope>NUCLEOTIDE SEQUENCE [LARGE SCALE GENOMIC DNA]</scope>
    <source>
        <strain evidence="2">CBS 100304</strain>
        <tissue evidence="1">Vegetative mycelium</tissue>
    </source>
</reference>
<dbReference type="AlphaFoldDB" id="U4LCA9"/>
<dbReference type="EMBL" id="HF936658">
    <property type="protein sequence ID" value="CCX17473.1"/>
    <property type="molecule type" value="Genomic_DNA"/>
</dbReference>
<sequence length="74" mass="8150">MARRCVAWAPSFISAVSTPLRNLCAPHLAYLPSWSRRRSHSTHPPPSPLVLGAVPLVPLPLVRQSSRDNRSNSL</sequence>
<gene>
    <name evidence="1" type="ORF">PCON_04477</name>
</gene>
<keyword evidence="2" id="KW-1185">Reference proteome</keyword>
<evidence type="ECO:0000313" key="2">
    <source>
        <dbReference type="Proteomes" id="UP000018144"/>
    </source>
</evidence>
<evidence type="ECO:0000313" key="1">
    <source>
        <dbReference type="EMBL" id="CCX17473.1"/>
    </source>
</evidence>
<proteinExistence type="predicted"/>
<protein>
    <submittedName>
        <fullName evidence="1">Uncharacterized protein</fullName>
    </submittedName>
</protein>
<name>U4LCA9_PYROM</name>
<organism evidence="1 2">
    <name type="scientific">Pyronema omphalodes (strain CBS 100304)</name>
    <name type="common">Pyronema confluens</name>
    <dbReference type="NCBI Taxonomy" id="1076935"/>
    <lineage>
        <taxon>Eukaryota</taxon>
        <taxon>Fungi</taxon>
        <taxon>Dikarya</taxon>
        <taxon>Ascomycota</taxon>
        <taxon>Pezizomycotina</taxon>
        <taxon>Pezizomycetes</taxon>
        <taxon>Pezizales</taxon>
        <taxon>Pyronemataceae</taxon>
        <taxon>Pyronema</taxon>
    </lineage>
</organism>